<reference evidence="1" key="1">
    <citation type="submission" date="2018-05" db="EMBL/GenBank/DDBJ databases">
        <authorList>
            <person name="Lanie J.A."/>
            <person name="Ng W.-L."/>
            <person name="Kazmierczak K.M."/>
            <person name="Andrzejewski T.M."/>
            <person name="Davidsen T.M."/>
            <person name="Wayne K.J."/>
            <person name="Tettelin H."/>
            <person name="Glass J.I."/>
            <person name="Rusch D."/>
            <person name="Podicherti R."/>
            <person name="Tsui H.-C.T."/>
            <person name="Winkler M.E."/>
        </authorList>
    </citation>
    <scope>NUCLEOTIDE SEQUENCE</scope>
</reference>
<dbReference type="AlphaFoldDB" id="A0A382C3T7"/>
<dbReference type="EMBL" id="UINC01032671">
    <property type="protein sequence ID" value="SVB20720.1"/>
    <property type="molecule type" value="Genomic_DNA"/>
</dbReference>
<proteinExistence type="predicted"/>
<protein>
    <submittedName>
        <fullName evidence="1">Uncharacterized protein</fullName>
    </submittedName>
</protein>
<feature type="non-terminal residue" evidence="1">
    <location>
        <position position="35"/>
    </location>
</feature>
<gene>
    <name evidence="1" type="ORF">METZ01_LOCUS173574</name>
</gene>
<name>A0A382C3T7_9ZZZZ</name>
<sequence>MSTELSSMCTEVLGVLVLRPIVERKAFLEVALPEG</sequence>
<organism evidence="1">
    <name type="scientific">marine metagenome</name>
    <dbReference type="NCBI Taxonomy" id="408172"/>
    <lineage>
        <taxon>unclassified sequences</taxon>
        <taxon>metagenomes</taxon>
        <taxon>ecological metagenomes</taxon>
    </lineage>
</organism>
<accession>A0A382C3T7</accession>
<evidence type="ECO:0000313" key="1">
    <source>
        <dbReference type="EMBL" id="SVB20720.1"/>
    </source>
</evidence>